<dbReference type="EMBL" id="REGN01006030">
    <property type="protein sequence ID" value="RNA11171.1"/>
    <property type="molecule type" value="Genomic_DNA"/>
</dbReference>
<sequence length="138" mass="16045">MYLKKLNLCKFTIVQQTLLHQLSKSAKLCKFSKKLITVYSNLMHLQHFHDTVQHNIQHAKQCLSPKFQAKDSEARLFISTFSSSTLTVLFLGIRIKEILKHCDYPWARLSDLIVRRVGTFIVQSSSISELFLSYKEII</sequence>
<keyword evidence="2" id="KW-1185">Reference proteome</keyword>
<reference evidence="1 2" key="1">
    <citation type="journal article" date="2018" name="Sci. Rep.">
        <title>Genomic signatures of local adaptation to the degree of environmental predictability in rotifers.</title>
        <authorList>
            <person name="Franch-Gras L."/>
            <person name="Hahn C."/>
            <person name="Garcia-Roger E.M."/>
            <person name="Carmona M.J."/>
            <person name="Serra M."/>
            <person name="Gomez A."/>
        </authorList>
    </citation>
    <scope>NUCLEOTIDE SEQUENCE [LARGE SCALE GENOMIC DNA]</scope>
    <source>
        <strain evidence="1">HYR1</strain>
    </source>
</reference>
<gene>
    <name evidence="1" type="ORF">BpHYR1_040237</name>
</gene>
<evidence type="ECO:0000313" key="1">
    <source>
        <dbReference type="EMBL" id="RNA11171.1"/>
    </source>
</evidence>
<proteinExistence type="predicted"/>
<name>A0A3M7QJI6_BRAPC</name>
<organism evidence="1 2">
    <name type="scientific">Brachionus plicatilis</name>
    <name type="common">Marine rotifer</name>
    <name type="synonym">Brachionus muelleri</name>
    <dbReference type="NCBI Taxonomy" id="10195"/>
    <lineage>
        <taxon>Eukaryota</taxon>
        <taxon>Metazoa</taxon>
        <taxon>Spiralia</taxon>
        <taxon>Gnathifera</taxon>
        <taxon>Rotifera</taxon>
        <taxon>Eurotatoria</taxon>
        <taxon>Monogononta</taxon>
        <taxon>Pseudotrocha</taxon>
        <taxon>Ploima</taxon>
        <taxon>Brachionidae</taxon>
        <taxon>Brachionus</taxon>
    </lineage>
</organism>
<dbReference type="Proteomes" id="UP000276133">
    <property type="component" value="Unassembled WGS sequence"/>
</dbReference>
<accession>A0A3M7QJI6</accession>
<protein>
    <submittedName>
        <fullName evidence="1">Uncharacterized protein</fullName>
    </submittedName>
</protein>
<comment type="caution">
    <text evidence="1">The sequence shown here is derived from an EMBL/GenBank/DDBJ whole genome shotgun (WGS) entry which is preliminary data.</text>
</comment>
<evidence type="ECO:0000313" key="2">
    <source>
        <dbReference type="Proteomes" id="UP000276133"/>
    </source>
</evidence>
<dbReference type="AlphaFoldDB" id="A0A3M7QJI6"/>